<organism evidence="3 4">
    <name type="scientific">Oceanomicrobium pacificus</name>
    <dbReference type="NCBI Taxonomy" id="2692916"/>
    <lineage>
        <taxon>Bacteria</taxon>
        <taxon>Pseudomonadati</taxon>
        <taxon>Pseudomonadota</taxon>
        <taxon>Alphaproteobacteria</taxon>
        <taxon>Rhodobacterales</taxon>
        <taxon>Paracoccaceae</taxon>
        <taxon>Oceanomicrobium</taxon>
    </lineage>
</organism>
<dbReference type="RefSeq" id="WP_160854524.1">
    <property type="nucleotide sequence ID" value="NZ_WUWG01000003.1"/>
</dbReference>
<dbReference type="PANTHER" id="PTHR48081:SF33">
    <property type="entry name" value="KYNURENINE FORMAMIDASE"/>
    <property type="match status" value="1"/>
</dbReference>
<dbReference type="InterPro" id="IPR029058">
    <property type="entry name" value="AB_hydrolase_fold"/>
</dbReference>
<evidence type="ECO:0000259" key="2">
    <source>
        <dbReference type="Pfam" id="PF07859"/>
    </source>
</evidence>
<feature type="domain" description="Alpha/beta hydrolase fold-3" evidence="2">
    <location>
        <begin position="74"/>
        <end position="181"/>
    </location>
</feature>
<dbReference type="Gene3D" id="3.40.50.1820">
    <property type="entry name" value="alpha/beta hydrolase"/>
    <property type="match status" value="1"/>
</dbReference>
<gene>
    <name evidence="3" type="ORF">GSH16_09875</name>
</gene>
<dbReference type="SUPFAM" id="SSF53474">
    <property type="entry name" value="alpha/beta-Hydrolases"/>
    <property type="match status" value="1"/>
</dbReference>
<dbReference type="InterPro" id="IPR050300">
    <property type="entry name" value="GDXG_lipolytic_enzyme"/>
</dbReference>
<dbReference type="EMBL" id="WUWG01000003">
    <property type="protein sequence ID" value="MXU65757.1"/>
    <property type="molecule type" value="Genomic_DNA"/>
</dbReference>
<proteinExistence type="predicted"/>
<dbReference type="Pfam" id="PF07859">
    <property type="entry name" value="Abhydrolase_3"/>
    <property type="match status" value="1"/>
</dbReference>
<keyword evidence="4" id="KW-1185">Reference proteome</keyword>
<keyword evidence="1 3" id="KW-0378">Hydrolase</keyword>
<dbReference type="InterPro" id="IPR013094">
    <property type="entry name" value="AB_hydrolase_3"/>
</dbReference>
<evidence type="ECO:0000256" key="1">
    <source>
        <dbReference type="ARBA" id="ARBA00022801"/>
    </source>
</evidence>
<protein>
    <submittedName>
        <fullName evidence="3">Alpha/beta fold hydrolase</fullName>
    </submittedName>
</protein>
<comment type="caution">
    <text evidence="3">The sequence shown here is derived from an EMBL/GenBank/DDBJ whole genome shotgun (WGS) entry which is preliminary data.</text>
</comment>
<dbReference type="PANTHER" id="PTHR48081">
    <property type="entry name" value="AB HYDROLASE SUPERFAMILY PROTEIN C4A8.06C"/>
    <property type="match status" value="1"/>
</dbReference>
<dbReference type="Proteomes" id="UP000436016">
    <property type="component" value="Unassembled WGS sequence"/>
</dbReference>
<evidence type="ECO:0000313" key="3">
    <source>
        <dbReference type="EMBL" id="MXU65757.1"/>
    </source>
</evidence>
<dbReference type="AlphaFoldDB" id="A0A6B0TML6"/>
<evidence type="ECO:0000313" key="4">
    <source>
        <dbReference type="Proteomes" id="UP000436016"/>
    </source>
</evidence>
<name>A0A6B0TML6_9RHOB</name>
<dbReference type="GO" id="GO:0016787">
    <property type="term" value="F:hydrolase activity"/>
    <property type="evidence" value="ECO:0007669"/>
    <property type="project" value="UniProtKB-KW"/>
</dbReference>
<sequence>MKLPAPITDWDDAYANRDHIPGAEGFVERWQEDAPAFRAELDRAGRLEADISYGPEPRQAYDLFRPTGESRGLLMFVHGGYWRMFDKSTWSHFARGALAHGWTVVMPSYRLAPQVHISDVVADVGAALIDAAGRVDGPIRLAGHSAGGHLVTRLICTDSAVPGAIVDRIAHVMSISGVHDLRPLLKLELNSDFRLDPARAVADSPALLTPRADMNVSCWVGAAERPEFLRQNDLLALAWFGLCASVSSRHVAGCHHFDVIDGLADPDSDMMAELLG</sequence>
<reference evidence="3 4" key="1">
    <citation type="submission" date="2019-12" db="EMBL/GenBank/DDBJ databases">
        <title>Strain KN286 was isolated from seawater, which was collected from Caroline Seamount in the tropical western Pacific.</title>
        <authorList>
            <person name="Wang Q."/>
        </authorList>
    </citation>
    <scope>NUCLEOTIDE SEQUENCE [LARGE SCALE GENOMIC DNA]</scope>
    <source>
        <strain evidence="3 4">KN286</strain>
    </source>
</reference>
<accession>A0A6B0TML6</accession>